<dbReference type="Pfam" id="PF16473">
    <property type="entry name" value="Rv2179c-like"/>
    <property type="match status" value="1"/>
</dbReference>
<dbReference type="Proteomes" id="UP000034704">
    <property type="component" value="Unassembled WGS sequence"/>
</dbReference>
<protein>
    <submittedName>
        <fullName evidence="5">Exonuclease RNase T and DNA polymerase III</fullName>
    </submittedName>
</protein>
<keyword evidence="3 5" id="KW-0269">Exonuclease</keyword>
<dbReference type="PANTHER" id="PTHR30231:SF4">
    <property type="entry name" value="PROTEIN NEN2"/>
    <property type="match status" value="1"/>
</dbReference>
<gene>
    <name evidence="5" type="ORF">UV12_C0003G0005</name>
</gene>
<dbReference type="STRING" id="1618756.UV12_C0003G0005"/>
<organism evidence="5 6">
    <name type="scientific">Candidatus Nomurabacteria bacterium GW2011_GWC2_42_20</name>
    <dbReference type="NCBI Taxonomy" id="1618756"/>
    <lineage>
        <taxon>Bacteria</taxon>
        <taxon>Candidatus Nomuraibacteriota</taxon>
    </lineage>
</organism>
<dbReference type="GO" id="GO:0003676">
    <property type="term" value="F:nucleic acid binding"/>
    <property type="evidence" value="ECO:0007669"/>
    <property type="project" value="InterPro"/>
</dbReference>
<reference evidence="5 6" key="1">
    <citation type="journal article" date="2015" name="Nature">
        <title>rRNA introns, odd ribosomes, and small enigmatic genomes across a large radiation of phyla.</title>
        <authorList>
            <person name="Brown C.T."/>
            <person name="Hug L.A."/>
            <person name="Thomas B.C."/>
            <person name="Sharon I."/>
            <person name="Castelle C.J."/>
            <person name="Singh A."/>
            <person name="Wilkins M.J."/>
            <person name="Williams K.H."/>
            <person name="Banfield J.F."/>
        </authorList>
    </citation>
    <scope>NUCLEOTIDE SEQUENCE [LARGE SCALE GENOMIC DNA]</scope>
</reference>
<evidence type="ECO:0000256" key="3">
    <source>
        <dbReference type="ARBA" id="ARBA00022839"/>
    </source>
</evidence>
<dbReference type="InterPro" id="IPR012337">
    <property type="entry name" value="RNaseH-like_sf"/>
</dbReference>
<dbReference type="PATRIC" id="fig|1618756.3.peg.242"/>
<dbReference type="PANTHER" id="PTHR30231">
    <property type="entry name" value="DNA POLYMERASE III SUBUNIT EPSILON"/>
    <property type="match status" value="1"/>
</dbReference>
<evidence type="ECO:0000256" key="1">
    <source>
        <dbReference type="ARBA" id="ARBA00022722"/>
    </source>
</evidence>
<dbReference type="CDD" id="cd06127">
    <property type="entry name" value="DEDDh"/>
    <property type="match status" value="1"/>
</dbReference>
<dbReference type="SMART" id="SM00479">
    <property type="entry name" value="EXOIII"/>
    <property type="match status" value="1"/>
</dbReference>
<sequence length="196" mass="22429">MIVADIEATGLDPQKHSILSIGAVDFEHPERQFYGECRMWDGASIMSDALAVNGFTKQECMDSKKHSLKELMENFLHWVEQCEDKTLAGQNPSFDRDFLNNSFARSSIGWHFSYRTLDLNSMAYMDMVKRDVAIQHKNDRADLSLDTILKYLGLPEEPKPHHGLNGAKYEAEAFSRLLHGKNLLPEFAQYPIIHIQ</sequence>
<dbReference type="EMBL" id="LCDG01000003">
    <property type="protein sequence ID" value="KKS48046.1"/>
    <property type="molecule type" value="Genomic_DNA"/>
</dbReference>
<evidence type="ECO:0000259" key="4">
    <source>
        <dbReference type="SMART" id="SM00479"/>
    </source>
</evidence>
<comment type="caution">
    <text evidence="5">The sequence shown here is derived from an EMBL/GenBank/DDBJ whole genome shotgun (WGS) entry which is preliminary data.</text>
</comment>
<evidence type="ECO:0000313" key="6">
    <source>
        <dbReference type="Proteomes" id="UP000034704"/>
    </source>
</evidence>
<evidence type="ECO:0000256" key="2">
    <source>
        <dbReference type="ARBA" id="ARBA00022801"/>
    </source>
</evidence>
<keyword evidence="2" id="KW-0378">Hydrolase</keyword>
<dbReference type="Gene3D" id="3.30.420.10">
    <property type="entry name" value="Ribonuclease H-like superfamily/Ribonuclease H"/>
    <property type="match status" value="1"/>
</dbReference>
<dbReference type="InterPro" id="IPR013520">
    <property type="entry name" value="Ribonucl_H"/>
</dbReference>
<dbReference type="SUPFAM" id="SSF53098">
    <property type="entry name" value="Ribonuclease H-like"/>
    <property type="match status" value="1"/>
</dbReference>
<keyword evidence="1" id="KW-0540">Nuclease</keyword>
<proteinExistence type="predicted"/>
<evidence type="ECO:0000313" key="5">
    <source>
        <dbReference type="EMBL" id="KKS48046.1"/>
    </source>
</evidence>
<dbReference type="GO" id="GO:0008408">
    <property type="term" value="F:3'-5' exonuclease activity"/>
    <property type="evidence" value="ECO:0007669"/>
    <property type="project" value="TreeGrafter"/>
</dbReference>
<dbReference type="AlphaFoldDB" id="A0A0G1BP33"/>
<dbReference type="InterPro" id="IPR036397">
    <property type="entry name" value="RNaseH_sf"/>
</dbReference>
<dbReference type="InterPro" id="IPR033390">
    <property type="entry name" value="Rv2179c-like"/>
</dbReference>
<accession>A0A0G1BP33</accession>
<feature type="domain" description="Exonuclease" evidence="4">
    <location>
        <begin position="1"/>
        <end position="183"/>
    </location>
</feature>
<name>A0A0G1BP33_9BACT</name>